<proteinExistence type="predicted"/>
<reference evidence="2 3" key="1">
    <citation type="submission" date="2020-04" db="EMBL/GenBank/DDBJ databases">
        <authorList>
            <person name="Depoorter E."/>
        </authorList>
    </citation>
    <scope>NUCLEOTIDE SEQUENCE [LARGE SCALE GENOMIC DNA]</scope>
    <source>
        <strain evidence="2 3">BCC0217</strain>
    </source>
</reference>
<gene>
    <name evidence="2" type="ORF">BLA3211_07242</name>
</gene>
<evidence type="ECO:0000313" key="2">
    <source>
        <dbReference type="EMBL" id="CAB3972957.1"/>
    </source>
</evidence>
<accession>A0A6J5JP63</accession>
<dbReference type="Proteomes" id="UP000494301">
    <property type="component" value="Unassembled WGS sequence"/>
</dbReference>
<dbReference type="EMBL" id="CABWIL020000036">
    <property type="protein sequence ID" value="CAB3972957.1"/>
    <property type="molecule type" value="Genomic_DNA"/>
</dbReference>
<feature type="region of interest" description="Disordered" evidence="1">
    <location>
        <begin position="126"/>
        <end position="153"/>
    </location>
</feature>
<dbReference type="AlphaFoldDB" id="A0A6J5JP63"/>
<evidence type="ECO:0000313" key="3">
    <source>
        <dbReference type="Proteomes" id="UP000494301"/>
    </source>
</evidence>
<name>A0A6J5JP63_9BURK</name>
<feature type="compositionally biased region" description="Basic residues" evidence="1">
    <location>
        <begin position="139"/>
        <end position="153"/>
    </location>
</feature>
<organism evidence="2 3">
    <name type="scientific">Burkholderia aenigmatica</name>
    <dbReference type="NCBI Taxonomy" id="2015348"/>
    <lineage>
        <taxon>Bacteria</taxon>
        <taxon>Pseudomonadati</taxon>
        <taxon>Pseudomonadota</taxon>
        <taxon>Betaproteobacteria</taxon>
        <taxon>Burkholderiales</taxon>
        <taxon>Burkholderiaceae</taxon>
        <taxon>Burkholderia</taxon>
        <taxon>Burkholderia cepacia complex</taxon>
    </lineage>
</organism>
<sequence>MVRAAMPRGVKASPPCGRPVCRRCGTLRGRIAHATLFSGTRPRCRTRQEWKYTGTRDGRLTRWSALARFGAPEMRPCGRVAHYMDTFPEVTPFIHFGGNRGHLAHVDRPGRTDRRHTRGIPPWDVERDRATLGRPGPRTTRHPGKHRRPRAIHRSRQCEARGDVAAQVSRRAVPSFDDLGARTRLVASAPIPWRTRMPKSA</sequence>
<protein>
    <submittedName>
        <fullName evidence="2">Uncharacterized protein</fullName>
    </submittedName>
</protein>
<evidence type="ECO:0000256" key="1">
    <source>
        <dbReference type="SAM" id="MobiDB-lite"/>
    </source>
</evidence>